<gene>
    <name evidence="9" type="ORF">DPMN_091392</name>
</gene>
<organism evidence="9 10">
    <name type="scientific">Dreissena polymorpha</name>
    <name type="common">Zebra mussel</name>
    <name type="synonym">Mytilus polymorpha</name>
    <dbReference type="NCBI Taxonomy" id="45954"/>
    <lineage>
        <taxon>Eukaryota</taxon>
        <taxon>Metazoa</taxon>
        <taxon>Spiralia</taxon>
        <taxon>Lophotrochozoa</taxon>
        <taxon>Mollusca</taxon>
        <taxon>Bivalvia</taxon>
        <taxon>Autobranchia</taxon>
        <taxon>Heteroconchia</taxon>
        <taxon>Euheterodonta</taxon>
        <taxon>Imparidentia</taxon>
        <taxon>Neoheterodontei</taxon>
        <taxon>Myida</taxon>
        <taxon>Dreissenoidea</taxon>
        <taxon>Dreissenidae</taxon>
        <taxon>Dreissena</taxon>
    </lineage>
</organism>
<evidence type="ECO:0000256" key="2">
    <source>
        <dbReference type="ARBA" id="ARBA00022723"/>
    </source>
</evidence>
<reference evidence="9" key="2">
    <citation type="submission" date="2020-11" db="EMBL/GenBank/DDBJ databases">
        <authorList>
            <person name="McCartney M.A."/>
            <person name="Auch B."/>
            <person name="Kono T."/>
            <person name="Mallez S."/>
            <person name="Becker A."/>
            <person name="Gohl D.M."/>
            <person name="Silverstein K.A.T."/>
            <person name="Koren S."/>
            <person name="Bechman K.B."/>
            <person name="Herman A."/>
            <person name="Abrahante J.E."/>
            <person name="Garbe J."/>
        </authorList>
    </citation>
    <scope>NUCLEOTIDE SEQUENCE</scope>
    <source>
        <strain evidence="9">Duluth1</strain>
        <tissue evidence="9">Whole animal</tissue>
    </source>
</reference>
<dbReference type="EMBL" id="JAIWYP010000003">
    <property type="protein sequence ID" value="KAH3849007.1"/>
    <property type="molecule type" value="Genomic_DNA"/>
</dbReference>
<name>A0A9D4KZG2_DREPO</name>
<dbReference type="GO" id="GO:0005634">
    <property type="term" value="C:nucleus"/>
    <property type="evidence" value="ECO:0007669"/>
    <property type="project" value="UniProtKB-SubCell"/>
</dbReference>
<evidence type="ECO:0000256" key="4">
    <source>
        <dbReference type="ARBA" id="ARBA00022771"/>
    </source>
</evidence>
<protein>
    <recommendedName>
        <fullName evidence="8">C2H2-type domain-containing protein</fullName>
    </recommendedName>
</protein>
<dbReference type="Proteomes" id="UP000828390">
    <property type="component" value="Unassembled WGS sequence"/>
</dbReference>
<dbReference type="GO" id="GO:0000981">
    <property type="term" value="F:DNA-binding transcription factor activity, RNA polymerase II-specific"/>
    <property type="evidence" value="ECO:0007669"/>
    <property type="project" value="TreeGrafter"/>
</dbReference>
<evidence type="ECO:0000256" key="1">
    <source>
        <dbReference type="ARBA" id="ARBA00004123"/>
    </source>
</evidence>
<sequence>MATNSFLAGNGSQMVSLESIRLFPCPVCPKLFPSRFNLLEHTRTHTGEKPFKCDVCEYRSAKKGNLTRHMLVMDNSIR</sequence>
<dbReference type="Pfam" id="PF13909">
    <property type="entry name" value="zf-H2C2_5"/>
    <property type="match status" value="1"/>
</dbReference>
<dbReference type="InterPro" id="IPR036236">
    <property type="entry name" value="Znf_C2H2_sf"/>
</dbReference>
<dbReference type="PANTHER" id="PTHR24394">
    <property type="entry name" value="ZINC FINGER PROTEIN"/>
    <property type="match status" value="1"/>
</dbReference>
<accession>A0A9D4KZG2</accession>
<keyword evidence="2" id="KW-0479">Metal-binding</keyword>
<dbReference type="PROSITE" id="PS00028">
    <property type="entry name" value="ZINC_FINGER_C2H2_1"/>
    <property type="match status" value="1"/>
</dbReference>
<evidence type="ECO:0000256" key="3">
    <source>
        <dbReference type="ARBA" id="ARBA00022737"/>
    </source>
</evidence>
<dbReference type="GO" id="GO:0008270">
    <property type="term" value="F:zinc ion binding"/>
    <property type="evidence" value="ECO:0007669"/>
    <property type="project" value="UniProtKB-KW"/>
</dbReference>
<evidence type="ECO:0000256" key="5">
    <source>
        <dbReference type="ARBA" id="ARBA00022833"/>
    </source>
</evidence>
<keyword evidence="4 7" id="KW-0863">Zinc-finger</keyword>
<proteinExistence type="predicted"/>
<evidence type="ECO:0000313" key="9">
    <source>
        <dbReference type="EMBL" id="KAH3849007.1"/>
    </source>
</evidence>
<feature type="domain" description="C2H2-type" evidence="8">
    <location>
        <begin position="23"/>
        <end position="50"/>
    </location>
</feature>
<dbReference type="FunFam" id="3.30.160.60:FF:000145">
    <property type="entry name" value="Zinc finger protein 574"/>
    <property type="match status" value="1"/>
</dbReference>
<dbReference type="Pfam" id="PF00096">
    <property type="entry name" value="zf-C2H2"/>
    <property type="match status" value="1"/>
</dbReference>
<dbReference type="AlphaFoldDB" id="A0A9D4KZG2"/>
<dbReference type="SUPFAM" id="SSF57667">
    <property type="entry name" value="beta-beta-alpha zinc fingers"/>
    <property type="match status" value="1"/>
</dbReference>
<dbReference type="PANTHER" id="PTHR24394:SF29">
    <property type="entry name" value="MYONEURIN"/>
    <property type="match status" value="1"/>
</dbReference>
<dbReference type="FunFam" id="3.30.160.60:FF:001309">
    <property type="entry name" value="Uncharacterized protein"/>
    <property type="match status" value="1"/>
</dbReference>
<dbReference type="PROSITE" id="PS50157">
    <property type="entry name" value="ZINC_FINGER_C2H2_2"/>
    <property type="match status" value="1"/>
</dbReference>
<keyword evidence="5" id="KW-0862">Zinc</keyword>
<comment type="caution">
    <text evidence="9">The sequence shown here is derived from an EMBL/GenBank/DDBJ whole genome shotgun (WGS) entry which is preliminary data.</text>
</comment>
<reference evidence="9" key="1">
    <citation type="journal article" date="2019" name="bioRxiv">
        <title>The Genome of the Zebra Mussel, Dreissena polymorpha: A Resource for Invasive Species Research.</title>
        <authorList>
            <person name="McCartney M.A."/>
            <person name="Auch B."/>
            <person name="Kono T."/>
            <person name="Mallez S."/>
            <person name="Zhang Y."/>
            <person name="Obille A."/>
            <person name="Becker A."/>
            <person name="Abrahante J.E."/>
            <person name="Garbe J."/>
            <person name="Badalamenti J.P."/>
            <person name="Herman A."/>
            <person name="Mangelson H."/>
            <person name="Liachko I."/>
            <person name="Sullivan S."/>
            <person name="Sone E.D."/>
            <person name="Koren S."/>
            <person name="Silverstein K.A.T."/>
            <person name="Beckman K.B."/>
            <person name="Gohl D.M."/>
        </authorList>
    </citation>
    <scope>NUCLEOTIDE SEQUENCE</scope>
    <source>
        <strain evidence="9">Duluth1</strain>
        <tissue evidence="9">Whole animal</tissue>
    </source>
</reference>
<comment type="subcellular location">
    <subcellularLocation>
        <location evidence="1">Nucleus</location>
    </subcellularLocation>
</comment>
<dbReference type="Gene3D" id="3.30.160.60">
    <property type="entry name" value="Classic Zinc Finger"/>
    <property type="match status" value="2"/>
</dbReference>
<evidence type="ECO:0000256" key="7">
    <source>
        <dbReference type="PROSITE-ProRule" id="PRU00042"/>
    </source>
</evidence>
<keyword evidence="10" id="KW-1185">Reference proteome</keyword>
<evidence type="ECO:0000256" key="6">
    <source>
        <dbReference type="ARBA" id="ARBA00023242"/>
    </source>
</evidence>
<evidence type="ECO:0000313" key="10">
    <source>
        <dbReference type="Proteomes" id="UP000828390"/>
    </source>
</evidence>
<dbReference type="SMART" id="SM00355">
    <property type="entry name" value="ZnF_C2H2"/>
    <property type="match status" value="2"/>
</dbReference>
<evidence type="ECO:0000259" key="8">
    <source>
        <dbReference type="PROSITE" id="PS50157"/>
    </source>
</evidence>
<keyword evidence="3" id="KW-0677">Repeat</keyword>
<dbReference type="InterPro" id="IPR013087">
    <property type="entry name" value="Znf_C2H2_type"/>
</dbReference>
<keyword evidence="6" id="KW-0539">Nucleus</keyword>